<dbReference type="PANTHER" id="PTHR35011">
    <property type="entry name" value="2,3-DIKETO-L-GULONATE TRAP TRANSPORTER SMALL PERMEASE PROTEIN YIAM"/>
    <property type="match status" value="1"/>
</dbReference>
<dbReference type="PANTHER" id="PTHR35011:SF2">
    <property type="entry name" value="2,3-DIKETO-L-GULONATE TRAP TRANSPORTER SMALL PERMEASE PROTEIN YIAM"/>
    <property type="match status" value="1"/>
</dbReference>
<keyword evidence="3" id="KW-1003">Cell membrane</keyword>
<evidence type="ECO:0000256" key="3">
    <source>
        <dbReference type="ARBA" id="ARBA00022475"/>
    </source>
</evidence>
<proteinExistence type="inferred from homology"/>
<dbReference type="AlphaFoldDB" id="A0A917YLF2"/>
<name>A0A917YLF2_9RHOB</name>
<feature type="transmembrane region" description="Helical" evidence="9">
    <location>
        <begin position="7"/>
        <end position="32"/>
    </location>
</feature>
<comment type="subunit">
    <text evidence="9">The complex comprises the extracytoplasmic solute receptor protein and the two transmembrane proteins.</text>
</comment>
<dbReference type="InterPro" id="IPR055348">
    <property type="entry name" value="DctQ"/>
</dbReference>
<evidence type="ECO:0000313" key="12">
    <source>
        <dbReference type="Proteomes" id="UP000598196"/>
    </source>
</evidence>
<sequence length="170" mass="18490">MQSLRRALDLFLGSVGSLLLSGLVAVLVWQVFSRYALNAPSTSSEEILRYGVIWMSMLGAAYASGRGSHMSVDLLRDRLRGRARIWLEAGVTVVFILFAVAVLIVGGMRGVSISAQQTSAVLQIPMSWVYAALPVSGVLIVIYNLLNLYDLTRGRLHHEPAEAQSALMGE</sequence>
<feature type="transmembrane region" description="Helical" evidence="9">
    <location>
        <begin position="85"/>
        <end position="108"/>
    </location>
</feature>
<evidence type="ECO:0000256" key="8">
    <source>
        <dbReference type="ARBA" id="ARBA00038436"/>
    </source>
</evidence>
<keyword evidence="5 9" id="KW-0812">Transmembrane</keyword>
<keyword evidence="6 9" id="KW-1133">Transmembrane helix</keyword>
<evidence type="ECO:0000259" key="10">
    <source>
        <dbReference type="Pfam" id="PF04290"/>
    </source>
</evidence>
<dbReference type="GO" id="GO:0022857">
    <property type="term" value="F:transmembrane transporter activity"/>
    <property type="evidence" value="ECO:0007669"/>
    <property type="project" value="UniProtKB-UniRule"/>
</dbReference>
<dbReference type="Pfam" id="PF04290">
    <property type="entry name" value="DctQ"/>
    <property type="match status" value="1"/>
</dbReference>
<evidence type="ECO:0000256" key="1">
    <source>
        <dbReference type="ARBA" id="ARBA00004429"/>
    </source>
</evidence>
<evidence type="ECO:0000313" key="11">
    <source>
        <dbReference type="EMBL" id="GGO35148.1"/>
    </source>
</evidence>
<keyword evidence="12" id="KW-1185">Reference proteome</keyword>
<dbReference type="InterPro" id="IPR007387">
    <property type="entry name" value="TRAP_DctQ"/>
</dbReference>
<comment type="caution">
    <text evidence="11">The sequence shown here is derived from an EMBL/GenBank/DDBJ whole genome shotgun (WGS) entry which is preliminary data.</text>
</comment>
<keyword evidence="7 9" id="KW-0472">Membrane</keyword>
<organism evidence="11 12">
    <name type="scientific">Gemmobacter aquaticus</name>
    <dbReference type="NCBI Taxonomy" id="490185"/>
    <lineage>
        <taxon>Bacteria</taxon>
        <taxon>Pseudomonadati</taxon>
        <taxon>Pseudomonadota</taxon>
        <taxon>Alphaproteobacteria</taxon>
        <taxon>Rhodobacterales</taxon>
        <taxon>Paracoccaceae</taxon>
        <taxon>Gemmobacter</taxon>
    </lineage>
</organism>
<evidence type="ECO:0000256" key="7">
    <source>
        <dbReference type="ARBA" id="ARBA00023136"/>
    </source>
</evidence>
<dbReference type="EMBL" id="BMLP01000005">
    <property type="protein sequence ID" value="GGO35148.1"/>
    <property type="molecule type" value="Genomic_DNA"/>
</dbReference>
<dbReference type="RefSeq" id="WP_146287447.1">
    <property type="nucleotide sequence ID" value="NZ_BMLP01000005.1"/>
</dbReference>
<evidence type="ECO:0000256" key="5">
    <source>
        <dbReference type="ARBA" id="ARBA00022692"/>
    </source>
</evidence>
<comment type="function">
    <text evidence="9">Part of the tripartite ATP-independent periplasmic (TRAP) transport system.</text>
</comment>
<evidence type="ECO:0000256" key="4">
    <source>
        <dbReference type="ARBA" id="ARBA00022519"/>
    </source>
</evidence>
<reference evidence="11 12" key="1">
    <citation type="journal article" date="2014" name="Int. J. Syst. Evol. Microbiol.">
        <title>Complete genome sequence of Corynebacterium casei LMG S-19264T (=DSM 44701T), isolated from a smear-ripened cheese.</title>
        <authorList>
            <consortium name="US DOE Joint Genome Institute (JGI-PGF)"/>
            <person name="Walter F."/>
            <person name="Albersmeier A."/>
            <person name="Kalinowski J."/>
            <person name="Ruckert C."/>
        </authorList>
    </citation>
    <scope>NUCLEOTIDE SEQUENCE [LARGE SCALE GENOMIC DNA]</scope>
    <source>
        <strain evidence="11 12">CGMCC 1.7029</strain>
    </source>
</reference>
<dbReference type="GO" id="GO:0015740">
    <property type="term" value="P:C4-dicarboxylate transport"/>
    <property type="evidence" value="ECO:0007669"/>
    <property type="project" value="TreeGrafter"/>
</dbReference>
<keyword evidence="4 9" id="KW-0997">Cell inner membrane</keyword>
<feature type="domain" description="Tripartite ATP-independent periplasmic transporters DctQ component" evidence="10">
    <location>
        <begin position="23"/>
        <end position="153"/>
    </location>
</feature>
<comment type="similarity">
    <text evidence="8 9">Belongs to the TRAP transporter small permease family.</text>
</comment>
<comment type="subcellular location">
    <subcellularLocation>
        <location evidence="1 9">Cell inner membrane</location>
        <topology evidence="1 9">Multi-pass membrane protein</topology>
    </subcellularLocation>
</comment>
<evidence type="ECO:0000256" key="9">
    <source>
        <dbReference type="RuleBase" id="RU369079"/>
    </source>
</evidence>
<feature type="transmembrane region" description="Helical" evidence="9">
    <location>
        <begin position="128"/>
        <end position="146"/>
    </location>
</feature>
<dbReference type="OrthoDB" id="4964541at2"/>
<evidence type="ECO:0000256" key="2">
    <source>
        <dbReference type="ARBA" id="ARBA00022448"/>
    </source>
</evidence>
<dbReference type="Proteomes" id="UP000598196">
    <property type="component" value="Unassembled WGS sequence"/>
</dbReference>
<evidence type="ECO:0000256" key="6">
    <source>
        <dbReference type="ARBA" id="ARBA00022989"/>
    </source>
</evidence>
<accession>A0A917YLF2</accession>
<dbReference type="GO" id="GO:0005886">
    <property type="term" value="C:plasma membrane"/>
    <property type="evidence" value="ECO:0007669"/>
    <property type="project" value="UniProtKB-SubCell"/>
</dbReference>
<protein>
    <recommendedName>
        <fullName evidence="9">TRAP transporter small permease protein</fullName>
    </recommendedName>
</protein>
<keyword evidence="2 9" id="KW-0813">Transport</keyword>
<gene>
    <name evidence="11" type="ORF">GCM10010991_26980</name>
</gene>
<feature type="transmembrane region" description="Helical" evidence="9">
    <location>
        <begin position="47"/>
        <end position="64"/>
    </location>
</feature>